<sequence>MAEMLVPMRWRGLDTRRDLTRGC</sequence>
<protein>
    <submittedName>
        <fullName evidence="1">Uncharacterized protein</fullName>
    </submittedName>
</protein>
<proteinExistence type="predicted"/>
<accession>A0A0A8Y8V7</accession>
<dbReference type="EMBL" id="GBRH01276205">
    <property type="protein sequence ID" value="JAD21690.1"/>
    <property type="molecule type" value="Transcribed_RNA"/>
</dbReference>
<dbReference type="AlphaFoldDB" id="A0A0A8Y8V7"/>
<organism evidence="1">
    <name type="scientific">Arundo donax</name>
    <name type="common">Giant reed</name>
    <name type="synonym">Donax arundinaceus</name>
    <dbReference type="NCBI Taxonomy" id="35708"/>
    <lineage>
        <taxon>Eukaryota</taxon>
        <taxon>Viridiplantae</taxon>
        <taxon>Streptophyta</taxon>
        <taxon>Embryophyta</taxon>
        <taxon>Tracheophyta</taxon>
        <taxon>Spermatophyta</taxon>
        <taxon>Magnoliopsida</taxon>
        <taxon>Liliopsida</taxon>
        <taxon>Poales</taxon>
        <taxon>Poaceae</taxon>
        <taxon>PACMAD clade</taxon>
        <taxon>Arundinoideae</taxon>
        <taxon>Arundineae</taxon>
        <taxon>Arundo</taxon>
    </lineage>
</organism>
<evidence type="ECO:0000313" key="1">
    <source>
        <dbReference type="EMBL" id="JAD21690.1"/>
    </source>
</evidence>
<reference evidence="1" key="2">
    <citation type="journal article" date="2015" name="Data Brief">
        <title>Shoot transcriptome of the giant reed, Arundo donax.</title>
        <authorList>
            <person name="Barrero R.A."/>
            <person name="Guerrero F.D."/>
            <person name="Moolhuijzen P."/>
            <person name="Goolsby J.A."/>
            <person name="Tidwell J."/>
            <person name="Bellgard S.E."/>
            <person name="Bellgard M.I."/>
        </authorList>
    </citation>
    <scope>NUCLEOTIDE SEQUENCE</scope>
    <source>
        <tissue evidence="1">Shoot tissue taken approximately 20 cm above the soil surface</tissue>
    </source>
</reference>
<reference evidence="1" key="1">
    <citation type="submission" date="2014-09" db="EMBL/GenBank/DDBJ databases">
        <authorList>
            <person name="Magalhaes I.L.F."/>
            <person name="Oliveira U."/>
            <person name="Santos F.R."/>
            <person name="Vidigal T.H.D.A."/>
            <person name="Brescovit A.D."/>
            <person name="Santos A.J."/>
        </authorList>
    </citation>
    <scope>NUCLEOTIDE SEQUENCE</scope>
    <source>
        <tissue evidence="1">Shoot tissue taken approximately 20 cm above the soil surface</tissue>
    </source>
</reference>
<name>A0A0A8Y8V7_ARUDO</name>